<sequence length="411" mass="48660">MQNNNNEQYIIKTFTELTHQHRNEEAIVFIGDILKQIPLKIYLLPNIITLLLQKDSELYNNELKPFFFYTGVFLSKTSTLKETVHQFMYYLFSNDIYERNYKELLLRYEKFIVGKDEKQYPLLMVFGSILHFMSWDNECILYKQSLKEKNSKNKSIEERLEKNALSIEYKLNTSLSFFPNLEFIIKPLLKIMIYLGKVDDSYILLLSFVDQYPLNPFGYILLGSYLIEYKPKDLDKIIHCYRTLITLDPISNNAFSVLLQFYYSTNRDNDDQILENIISFEEIFKLYTNRLSITPNDLEIWKLFYYFLKDNVANRNQLVAKVTSSFQCKSFLETSFNDFLDYQLSLPMLKFKAAVFYLLVIANPTSENNGLTYINQCLGKRKNFQLSLSILEFLESEIQNLNTQNIKSSKN</sequence>
<evidence type="ECO:0000313" key="1">
    <source>
        <dbReference type="EMBL" id="KAK5574422.1"/>
    </source>
</evidence>
<organism evidence="1 2">
    <name type="scientific">Dictyostelium firmibasis</name>
    <dbReference type="NCBI Taxonomy" id="79012"/>
    <lineage>
        <taxon>Eukaryota</taxon>
        <taxon>Amoebozoa</taxon>
        <taxon>Evosea</taxon>
        <taxon>Eumycetozoa</taxon>
        <taxon>Dictyostelia</taxon>
        <taxon>Dictyosteliales</taxon>
        <taxon>Dictyosteliaceae</taxon>
        <taxon>Dictyostelium</taxon>
    </lineage>
</organism>
<dbReference type="AlphaFoldDB" id="A0AAN7TRN7"/>
<reference evidence="1 2" key="1">
    <citation type="submission" date="2023-11" db="EMBL/GenBank/DDBJ databases">
        <title>Dfirmibasis_genome.</title>
        <authorList>
            <person name="Edelbroek B."/>
            <person name="Kjellin J."/>
            <person name="Jerlstrom-Hultqvist J."/>
            <person name="Soderbom F."/>
        </authorList>
    </citation>
    <scope>NUCLEOTIDE SEQUENCE [LARGE SCALE GENOMIC DNA]</scope>
    <source>
        <strain evidence="1 2">TNS-C-14</strain>
    </source>
</reference>
<evidence type="ECO:0000313" key="2">
    <source>
        <dbReference type="Proteomes" id="UP001344447"/>
    </source>
</evidence>
<protein>
    <submittedName>
        <fullName evidence="1">Uncharacterized protein</fullName>
    </submittedName>
</protein>
<keyword evidence="2" id="KW-1185">Reference proteome</keyword>
<accession>A0AAN7TRN7</accession>
<dbReference type="Proteomes" id="UP001344447">
    <property type="component" value="Unassembled WGS sequence"/>
</dbReference>
<name>A0AAN7TRN7_9MYCE</name>
<dbReference type="EMBL" id="JAVFKY010000008">
    <property type="protein sequence ID" value="KAK5574422.1"/>
    <property type="molecule type" value="Genomic_DNA"/>
</dbReference>
<gene>
    <name evidence="1" type="ORF">RB653_009697</name>
</gene>
<proteinExistence type="predicted"/>
<comment type="caution">
    <text evidence="1">The sequence shown here is derived from an EMBL/GenBank/DDBJ whole genome shotgun (WGS) entry which is preliminary data.</text>
</comment>